<evidence type="ECO:0000313" key="2">
    <source>
        <dbReference type="EMBL" id="PAV90832.1"/>
    </source>
</evidence>
<dbReference type="EMBL" id="LIAE01006351">
    <property type="protein sequence ID" value="PAV90832.1"/>
    <property type="molecule type" value="Genomic_DNA"/>
</dbReference>
<dbReference type="AlphaFoldDB" id="A0A2A2LX83"/>
<sequence length="176" mass="19638">MSQMGRTEISEMEAEIPEQGTNGDEWDQMNPIGSGNSRARQGKLPDSTSIGLEQSIPVFIVLMICLMTAFFTRWYFEDDNVDDEEIHMGRFAKKGKGVLGFVVPTHDVPVDDPIYGPLYQKAVPKYAKVSSSKNSPGFTDLPPSYISRSSTGSVRRRKSLQPSLPENLETSQSRQF</sequence>
<evidence type="ECO:0000256" key="1">
    <source>
        <dbReference type="SAM" id="MobiDB-lite"/>
    </source>
</evidence>
<comment type="caution">
    <text evidence="2">The sequence shown here is derived from an EMBL/GenBank/DDBJ whole genome shotgun (WGS) entry which is preliminary data.</text>
</comment>
<accession>A0A2A2LX83</accession>
<reference evidence="2 3" key="1">
    <citation type="journal article" date="2017" name="Curr. Biol.">
        <title>Genome architecture and evolution of a unichromosomal asexual nematode.</title>
        <authorList>
            <person name="Fradin H."/>
            <person name="Zegar C."/>
            <person name="Gutwein M."/>
            <person name="Lucas J."/>
            <person name="Kovtun M."/>
            <person name="Corcoran D."/>
            <person name="Baugh L.R."/>
            <person name="Kiontke K."/>
            <person name="Gunsalus K."/>
            <person name="Fitch D.H."/>
            <person name="Piano F."/>
        </authorList>
    </citation>
    <scope>NUCLEOTIDE SEQUENCE [LARGE SCALE GENOMIC DNA]</scope>
    <source>
        <strain evidence="2">PF1309</strain>
    </source>
</reference>
<dbReference type="Proteomes" id="UP000218231">
    <property type="component" value="Unassembled WGS sequence"/>
</dbReference>
<feature type="region of interest" description="Disordered" evidence="1">
    <location>
        <begin position="129"/>
        <end position="176"/>
    </location>
</feature>
<keyword evidence="3" id="KW-1185">Reference proteome</keyword>
<organism evidence="2 3">
    <name type="scientific">Diploscapter pachys</name>
    <dbReference type="NCBI Taxonomy" id="2018661"/>
    <lineage>
        <taxon>Eukaryota</taxon>
        <taxon>Metazoa</taxon>
        <taxon>Ecdysozoa</taxon>
        <taxon>Nematoda</taxon>
        <taxon>Chromadorea</taxon>
        <taxon>Rhabditida</taxon>
        <taxon>Rhabditina</taxon>
        <taxon>Rhabditomorpha</taxon>
        <taxon>Rhabditoidea</taxon>
        <taxon>Rhabditidae</taxon>
        <taxon>Diploscapter</taxon>
    </lineage>
</organism>
<feature type="region of interest" description="Disordered" evidence="1">
    <location>
        <begin position="1"/>
        <end position="42"/>
    </location>
</feature>
<feature type="compositionally biased region" description="Polar residues" evidence="1">
    <location>
        <begin position="160"/>
        <end position="176"/>
    </location>
</feature>
<proteinExistence type="predicted"/>
<name>A0A2A2LX83_9BILA</name>
<protein>
    <submittedName>
        <fullName evidence="2">Uncharacterized protein</fullName>
    </submittedName>
</protein>
<gene>
    <name evidence="2" type="ORF">WR25_06269</name>
</gene>
<evidence type="ECO:0000313" key="3">
    <source>
        <dbReference type="Proteomes" id="UP000218231"/>
    </source>
</evidence>